<evidence type="ECO:0000259" key="1">
    <source>
        <dbReference type="PROSITE" id="PS51819"/>
    </source>
</evidence>
<name>A0A240UQZ1_9GAMM</name>
<dbReference type="EMBL" id="CP021358">
    <property type="protein sequence ID" value="ART63449.1"/>
    <property type="molecule type" value="Genomic_DNA"/>
</dbReference>
<organism evidence="2 3">
    <name type="scientific">Kushneria marisflavi</name>
    <dbReference type="NCBI Taxonomy" id="157779"/>
    <lineage>
        <taxon>Bacteria</taxon>
        <taxon>Pseudomonadati</taxon>
        <taxon>Pseudomonadota</taxon>
        <taxon>Gammaproteobacteria</taxon>
        <taxon>Oceanospirillales</taxon>
        <taxon>Halomonadaceae</taxon>
        <taxon>Kushneria</taxon>
    </lineage>
</organism>
<dbReference type="Gene3D" id="3.10.180.10">
    <property type="entry name" value="2,3-Dihydroxybiphenyl 1,2-Dioxygenase, domain 1"/>
    <property type="match status" value="1"/>
</dbReference>
<feature type="domain" description="VOC" evidence="1">
    <location>
        <begin position="3"/>
        <end position="119"/>
    </location>
</feature>
<proteinExistence type="predicted"/>
<dbReference type="Pfam" id="PF00903">
    <property type="entry name" value="Glyoxalase"/>
    <property type="match status" value="1"/>
</dbReference>
<dbReference type="KEGG" id="kma:B9H00_10565"/>
<dbReference type="InterPro" id="IPR004360">
    <property type="entry name" value="Glyas_Fos-R_dOase_dom"/>
</dbReference>
<dbReference type="InterPro" id="IPR029068">
    <property type="entry name" value="Glyas_Bleomycin-R_OHBP_Dase"/>
</dbReference>
<protein>
    <recommendedName>
        <fullName evidence="1">VOC domain-containing protein</fullName>
    </recommendedName>
</protein>
<evidence type="ECO:0000313" key="3">
    <source>
        <dbReference type="Proteomes" id="UP000194457"/>
    </source>
</evidence>
<dbReference type="SUPFAM" id="SSF54593">
    <property type="entry name" value="Glyoxalase/Bleomycin resistance protein/Dihydroxybiphenyl dioxygenase"/>
    <property type="match status" value="1"/>
</dbReference>
<reference evidence="2 3" key="1">
    <citation type="submission" date="2017-05" db="EMBL/GenBank/DDBJ databases">
        <authorList>
            <person name="Song R."/>
            <person name="Chenine A.L."/>
            <person name="Ruprecht R.M."/>
        </authorList>
    </citation>
    <scope>NUCLEOTIDE SEQUENCE [LARGE SCALE GENOMIC DNA]</scope>
    <source>
        <strain evidence="2">SW32</strain>
    </source>
</reference>
<evidence type="ECO:0000313" key="2">
    <source>
        <dbReference type="EMBL" id="ART63449.1"/>
    </source>
</evidence>
<dbReference type="Proteomes" id="UP000194457">
    <property type="component" value="Chromosome"/>
</dbReference>
<dbReference type="AlphaFoldDB" id="A0A240UQZ1"/>
<accession>A0A240UQZ1</accession>
<dbReference type="RefSeq" id="WP_086900632.1">
    <property type="nucleotide sequence ID" value="NZ_CP021358.1"/>
</dbReference>
<gene>
    <name evidence="2" type="ORF">B9H00_10565</name>
</gene>
<dbReference type="InterPro" id="IPR037523">
    <property type="entry name" value="VOC_core"/>
</dbReference>
<dbReference type="CDD" id="cd06587">
    <property type="entry name" value="VOC"/>
    <property type="match status" value="1"/>
</dbReference>
<sequence>MDRIDHIHVFVADRAAAERWYQGVLGLKRVTALEVWAEDPNGPLIMANSGHTVCLSLFERAPEPCRTTIALRVSGEPFLQWQDWLSKRLPEPPRLEDHQLAWSLYFSDPDGNPFEITTYDRDIPIRRA</sequence>
<dbReference type="PROSITE" id="PS51819">
    <property type="entry name" value="VOC"/>
    <property type="match status" value="1"/>
</dbReference>
<keyword evidence="3" id="KW-1185">Reference proteome</keyword>